<keyword evidence="3" id="KW-1185">Reference proteome</keyword>
<accession>A0A167GFK8</accession>
<dbReference type="RefSeq" id="WP_067643514.1">
    <property type="nucleotide sequence ID" value="NZ_CP015249.1"/>
</dbReference>
<dbReference type="KEGG" id="dko:I596_466"/>
<dbReference type="AlphaFoldDB" id="A0A167GFK8"/>
<name>A0A167GFK8_9GAMM</name>
<gene>
    <name evidence="2" type="ORF">I596_466</name>
</gene>
<dbReference type="EMBL" id="CP015249">
    <property type="protein sequence ID" value="ANB16503.1"/>
    <property type="molecule type" value="Genomic_DNA"/>
</dbReference>
<organism evidence="2 3">
    <name type="scientific">Dokdonella koreensis DS-123</name>
    <dbReference type="NCBI Taxonomy" id="1300342"/>
    <lineage>
        <taxon>Bacteria</taxon>
        <taxon>Pseudomonadati</taxon>
        <taxon>Pseudomonadota</taxon>
        <taxon>Gammaproteobacteria</taxon>
        <taxon>Lysobacterales</taxon>
        <taxon>Rhodanobacteraceae</taxon>
        <taxon>Dokdonella</taxon>
    </lineage>
</organism>
<dbReference type="STRING" id="1300342.I596_466"/>
<keyword evidence="1" id="KW-0732">Signal</keyword>
<evidence type="ECO:0000256" key="1">
    <source>
        <dbReference type="SAM" id="SignalP"/>
    </source>
</evidence>
<feature type="chain" id="PRO_5007886873" evidence="1">
    <location>
        <begin position="24"/>
        <end position="179"/>
    </location>
</feature>
<dbReference type="Proteomes" id="UP000076830">
    <property type="component" value="Chromosome"/>
</dbReference>
<evidence type="ECO:0000313" key="2">
    <source>
        <dbReference type="EMBL" id="ANB16503.1"/>
    </source>
</evidence>
<dbReference type="Pfam" id="PF14334">
    <property type="entry name" value="DUF4390"/>
    <property type="match status" value="1"/>
</dbReference>
<reference evidence="2 3" key="1">
    <citation type="submission" date="2016-04" db="EMBL/GenBank/DDBJ databases">
        <title>Complete genome sequence of Dokdonella koreensis DS-123T.</title>
        <authorList>
            <person name="Kim J.F."/>
            <person name="Lee H."/>
            <person name="Kwak M.-J."/>
        </authorList>
    </citation>
    <scope>NUCLEOTIDE SEQUENCE [LARGE SCALE GENOMIC DNA]</scope>
    <source>
        <strain evidence="2 3">DS-123</strain>
    </source>
</reference>
<evidence type="ECO:0000313" key="3">
    <source>
        <dbReference type="Proteomes" id="UP000076830"/>
    </source>
</evidence>
<sequence>MRRSRNIVSAGLLALLLAGCTLLDEQTPGELAVRGARVQATVDGAMLELALDCRLSGPMSDALDRGIPLTLKVELKSPQAALLRRVELRYFPLSRRYLVRDPDSGRVLRSYAASAALLDGLRALHLPLGRDGSRLTGPELRVRIGLERSALPGPLRLPALFEPAWHLRSPEYAWTTDAG</sequence>
<feature type="signal peptide" evidence="1">
    <location>
        <begin position="1"/>
        <end position="23"/>
    </location>
</feature>
<proteinExistence type="predicted"/>
<protein>
    <submittedName>
        <fullName evidence="2">Proline rich signal peptide protein</fullName>
    </submittedName>
</protein>
<dbReference type="PROSITE" id="PS51257">
    <property type="entry name" value="PROKAR_LIPOPROTEIN"/>
    <property type="match status" value="1"/>
</dbReference>
<dbReference type="InterPro" id="IPR025500">
    <property type="entry name" value="DUF4390"/>
</dbReference>